<gene>
    <name evidence="1" type="ORF">Ahy_B10g105111</name>
</gene>
<sequence length="128" mass="13766">MQWCYPLAPFKSSKLRHSTALLCTPPSTALLLCPSPELAGRSSDLCLFKCLYSDSRLYLSASTSRSCRRSISFSFSSSLVGARQNAISFHSGSHFYLSASISHSCRCSAVASIEVSLLLALGSANSVF</sequence>
<name>A0A444X7C4_ARAHY</name>
<keyword evidence="2" id="KW-1185">Reference proteome</keyword>
<evidence type="ECO:0000313" key="2">
    <source>
        <dbReference type="Proteomes" id="UP000289738"/>
    </source>
</evidence>
<proteinExistence type="predicted"/>
<accession>A0A444X7C4</accession>
<dbReference type="Proteomes" id="UP000289738">
    <property type="component" value="Chromosome B10"/>
</dbReference>
<comment type="caution">
    <text evidence="1">The sequence shown here is derived from an EMBL/GenBank/DDBJ whole genome shotgun (WGS) entry which is preliminary data.</text>
</comment>
<dbReference type="AlphaFoldDB" id="A0A444X7C4"/>
<organism evidence="1 2">
    <name type="scientific">Arachis hypogaea</name>
    <name type="common">Peanut</name>
    <dbReference type="NCBI Taxonomy" id="3818"/>
    <lineage>
        <taxon>Eukaryota</taxon>
        <taxon>Viridiplantae</taxon>
        <taxon>Streptophyta</taxon>
        <taxon>Embryophyta</taxon>
        <taxon>Tracheophyta</taxon>
        <taxon>Spermatophyta</taxon>
        <taxon>Magnoliopsida</taxon>
        <taxon>eudicotyledons</taxon>
        <taxon>Gunneridae</taxon>
        <taxon>Pentapetalae</taxon>
        <taxon>rosids</taxon>
        <taxon>fabids</taxon>
        <taxon>Fabales</taxon>
        <taxon>Fabaceae</taxon>
        <taxon>Papilionoideae</taxon>
        <taxon>50 kb inversion clade</taxon>
        <taxon>dalbergioids sensu lato</taxon>
        <taxon>Dalbergieae</taxon>
        <taxon>Pterocarpus clade</taxon>
        <taxon>Arachis</taxon>
    </lineage>
</organism>
<reference evidence="1 2" key="1">
    <citation type="submission" date="2019-01" db="EMBL/GenBank/DDBJ databases">
        <title>Sequencing of cultivated peanut Arachis hypogaea provides insights into genome evolution and oil improvement.</title>
        <authorList>
            <person name="Chen X."/>
        </authorList>
    </citation>
    <scope>NUCLEOTIDE SEQUENCE [LARGE SCALE GENOMIC DNA]</scope>
    <source>
        <strain evidence="2">cv. Fuhuasheng</strain>
        <tissue evidence="1">Leaves</tissue>
    </source>
</reference>
<dbReference type="EMBL" id="SDMP01000020">
    <property type="protein sequence ID" value="RYQ85544.1"/>
    <property type="molecule type" value="Genomic_DNA"/>
</dbReference>
<protein>
    <submittedName>
        <fullName evidence="1">Uncharacterized protein</fullName>
    </submittedName>
</protein>
<evidence type="ECO:0000313" key="1">
    <source>
        <dbReference type="EMBL" id="RYQ85544.1"/>
    </source>
</evidence>